<dbReference type="Pfam" id="PF08234">
    <property type="entry name" value="Spindle_Spc25"/>
    <property type="match status" value="1"/>
</dbReference>
<dbReference type="Gene3D" id="3.30.457.50">
    <property type="entry name" value="Chromosome segregation protein Spc25"/>
    <property type="match status" value="1"/>
</dbReference>
<sequence length="316" mass="35660">MQGEVEKHPVHRKMEDLRLACDRAIRAQRQKASEAAAAFRRSLFSIRAREDESAADGEKLANSKAYLRELENDLRETVVVKGDKVAKNVATRDSLLAAKARAEELRKIVQELKAKKDEYEAIISVGLETLNQDSCRDSVDGEDLEDAILWYDKVLGFQTEGGEGVRFIFDKIDLESPDKEYSFSIRLDDDTYRLLQCEPYVEDIEELLAELNQSNGLFKFVRTMREKFQAAAQNGTAAVHPESSTITISSPPPASTDSRSDSSNLQNDPEVLPRENRYHPLKEVDHVRAGRQGSQTSNISASRRSPRLRAKHLLKN</sequence>
<dbReference type="PANTHER" id="PTHR14281:SF0">
    <property type="entry name" value="KINETOCHORE PROTEIN SPC25"/>
    <property type="match status" value="1"/>
</dbReference>
<dbReference type="EMBL" id="GDJX01006086">
    <property type="protein sequence ID" value="JAT61850.1"/>
    <property type="molecule type" value="Transcribed_RNA"/>
</dbReference>
<evidence type="ECO:0000256" key="6">
    <source>
        <dbReference type="ARBA" id="ARBA00023054"/>
    </source>
</evidence>
<feature type="compositionally biased region" description="Polar residues" evidence="11">
    <location>
        <begin position="292"/>
        <end position="303"/>
    </location>
</feature>
<evidence type="ECO:0000256" key="8">
    <source>
        <dbReference type="ARBA" id="ARBA00023328"/>
    </source>
</evidence>
<evidence type="ECO:0000256" key="2">
    <source>
        <dbReference type="ARBA" id="ARBA00006379"/>
    </source>
</evidence>
<protein>
    <recommendedName>
        <fullName evidence="9">Kinetochore protein SPC25</fullName>
    </recommendedName>
</protein>
<evidence type="ECO:0000256" key="11">
    <source>
        <dbReference type="SAM" id="MobiDB-lite"/>
    </source>
</evidence>
<dbReference type="FunFam" id="3.30.457.50:FF:000001">
    <property type="entry name" value="Probable kinetochore protein spc25"/>
    <property type="match status" value="1"/>
</dbReference>
<keyword evidence="9" id="KW-0539">Nucleus</keyword>
<gene>
    <name evidence="13" type="primary">spc25_2</name>
    <name evidence="13" type="ORF">g.32956</name>
</gene>
<comment type="similarity">
    <text evidence="2 9">Belongs to the SPC25 family.</text>
</comment>
<feature type="compositionally biased region" description="Basic residues" evidence="11">
    <location>
        <begin position="304"/>
        <end position="316"/>
    </location>
</feature>
<keyword evidence="6 10" id="KW-0175">Coiled coil</keyword>
<evidence type="ECO:0000256" key="3">
    <source>
        <dbReference type="ARBA" id="ARBA00022454"/>
    </source>
</evidence>
<dbReference type="GO" id="GO:0007059">
    <property type="term" value="P:chromosome segregation"/>
    <property type="evidence" value="ECO:0007669"/>
    <property type="project" value="InterPro"/>
</dbReference>
<keyword evidence="8 9" id="KW-0137">Centromere</keyword>
<dbReference type="PANTHER" id="PTHR14281">
    <property type="entry name" value="KINETOCHORE PROTEIN SPC25-RELATED"/>
    <property type="match status" value="1"/>
</dbReference>
<name>A0A1D1Z4M4_9ARAE</name>
<evidence type="ECO:0000256" key="4">
    <source>
        <dbReference type="ARBA" id="ARBA00022618"/>
    </source>
</evidence>
<dbReference type="InterPro" id="IPR045143">
    <property type="entry name" value="Spc25"/>
</dbReference>
<proteinExistence type="inferred from homology"/>
<keyword evidence="9" id="KW-0995">Kinetochore</keyword>
<evidence type="ECO:0000259" key="12">
    <source>
        <dbReference type="Pfam" id="PF08234"/>
    </source>
</evidence>
<dbReference type="GO" id="GO:0051301">
    <property type="term" value="P:cell division"/>
    <property type="evidence" value="ECO:0007669"/>
    <property type="project" value="UniProtKB-UniRule"/>
</dbReference>
<evidence type="ECO:0000313" key="13">
    <source>
        <dbReference type="EMBL" id="JAT61850.1"/>
    </source>
</evidence>
<keyword evidence="4 9" id="KW-0132">Cell division</keyword>
<keyword evidence="5 9" id="KW-0498">Mitosis</keyword>
<dbReference type="GO" id="GO:0005634">
    <property type="term" value="C:nucleus"/>
    <property type="evidence" value="ECO:0007669"/>
    <property type="project" value="UniProtKB-SubCell"/>
</dbReference>
<dbReference type="CDD" id="cd23784">
    <property type="entry name" value="RWD_Spc25"/>
    <property type="match status" value="1"/>
</dbReference>
<comment type="subunit">
    <text evidence="9">Component of the NDC80 complex.</text>
</comment>
<feature type="region of interest" description="Disordered" evidence="11">
    <location>
        <begin position="234"/>
        <end position="316"/>
    </location>
</feature>
<dbReference type="AlphaFoldDB" id="A0A1D1Z4M4"/>
<evidence type="ECO:0000256" key="7">
    <source>
        <dbReference type="ARBA" id="ARBA00023306"/>
    </source>
</evidence>
<keyword evidence="3 9" id="KW-0158">Chromosome</keyword>
<reference evidence="13" key="1">
    <citation type="submission" date="2015-07" db="EMBL/GenBank/DDBJ databases">
        <title>Transcriptome Assembly of Anthurium amnicola.</title>
        <authorList>
            <person name="Suzuki J."/>
        </authorList>
    </citation>
    <scope>NUCLEOTIDE SEQUENCE</scope>
</reference>
<evidence type="ECO:0000256" key="1">
    <source>
        <dbReference type="ARBA" id="ARBA00004584"/>
    </source>
</evidence>
<evidence type="ECO:0000256" key="9">
    <source>
        <dbReference type="RuleBase" id="RU367150"/>
    </source>
</evidence>
<comment type="subcellular location">
    <subcellularLocation>
        <location evidence="1">Chromosome</location>
        <location evidence="1">Centromere</location>
    </subcellularLocation>
    <subcellularLocation>
        <location evidence="9">Nucleus</location>
    </subcellularLocation>
    <subcellularLocation>
        <location evidence="9">Chromosome</location>
        <location evidence="9">Centromere</location>
        <location evidence="9">Kinetochore</location>
    </subcellularLocation>
</comment>
<feature type="domain" description="Chromosome segregation protein Spc25 C-terminal" evidence="12">
    <location>
        <begin position="161"/>
        <end position="229"/>
    </location>
</feature>
<comment type="function">
    <text evidence="9">Acts as a component of the essential kinetochore-associated NDC80 complex, which is required for chromosome segregation and spindle checkpoint activity.</text>
</comment>
<evidence type="ECO:0000256" key="5">
    <source>
        <dbReference type="ARBA" id="ARBA00022776"/>
    </source>
</evidence>
<feature type="compositionally biased region" description="Basic and acidic residues" evidence="11">
    <location>
        <begin position="271"/>
        <end position="288"/>
    </location>
</feature>
<dbReference type="InterPro" id="IPR013255">
    <property type="entry name" value="Spc25_C"/>
</dbReference>
<evidence type="ECO:0000256" key="10">
    <source>
        <dbReference type="SAM" id="Coils"/>
    </source>
</evidence>
<feature type="coiled-coil region" evidence="10">
    <location>
        <begin position="95"/>
        <end position="122"/>
    </location>
</feature>
<dbReference type="GO" id="GO:0031262">
    <property type="term" value="C:Ndc80 complex"/>
    <property type="evidence" value="ECO:0007669"/>
    <property type="project" value="InterPro"/>
</dbReference>
<organism evidence="13">
    <name type="scientific">Anthurium amnicola</name>
    <dbReference type="NCBI Taxonomy" id="1678845"/>
    <lineage>
        <taxon>Eukaryota</taxon>
        <taxon>Viridiplantae</taxon>
        <taxon>Streptophyta</taxon>
        <taxon>Embryophyta</taxon>
        <taxon>Tracheophyta</taxon>
        <taxon>Spermatophyta</taxon>
        <taxon>Magnoliopsida</taxon>
        <taxon>Liliopsida</taxon>
        <taxon>Araceae</taxon>
        <taxon>Pothoideae</taxon>
        <taxon>Potheae</taxon>
        <taxon>Anthurium</taxon>
    </lineage>
</organism>
<keyword evidence="7 9" id="KW-0131">Cell cycle</keyword>
<accession>A0A1D1Z4M4</accession>